<dbReference type="Pfam" id="PF07045">
    <property type="entry name" value="DUF1330"/>
    <property type="match status" value="1"/>
</dbReference>
<dbReference type="InterPro" id="IPR010753">
    <property type="entry name" value="DUF1330"/>
</dbReference>
<protein>
    <submittedName>
        <fullName evidence="2">DUF1330 domain-containing protein</fullName>
    </submittedName>
</protein>
<keyword evidence="3" id="KW-1185">Reference proteome</keyword>
<evidence type="ECO:0000313" key="2">
    <source>
        <dbReference type="EMBL" id="MCO4293190.1"/>
    </source>
</evidence>
<dbReference type="SUPFAM" id="SSF54909">
    <property type="entry name" value="Dimeric alpha+beta barrel"/>
    <property type="match status" value="1"/>
</dbReference>
<dbReference type="PANTHER" id="PTHR41521">
    <property type="match status" value="1"/>
</dbReference>
<dbReference type="Gene3D" id="3.30.70.100">
    <property type="match status" value="1"/>
</dbReference>
<evidence type="ECO:0000259" key="1">
    <source>
        <dbReference type="Pfam" id="PF07045"/>
    </source>
</evidence>
<sequence length="97" mass="11080">MAGYIIVDVDIKDPDSYKEYVQLTPQTIAAYDGRFVVRGGPVELLEGEWPYGRIVVLEFPTVERAKEWWSSVEYAPAKDIRQRSAITKMILVDGFKP</sequence>
<dbReference type="InterPro" id="IPR011008">
    <property type="entry name" value="Dimeric_a/b-barrel"/>
</dbReference>
<accession>A0A9X2F2U6</accession>
<evidence type="ECO:0000313" key="3">
    <source>
        <dbReference type="Proteomes" id="UP001155182"/>
    </source>
</evidence>
<organism evidence="2 3">
    <name type="scientific">Solitalea agri</name>
    <dbReference type="NCBI Taxonomy" id="2953739"/>
    <lineage>
        <taxon>Bacteria</taxon>
        <taxon>Pseudomonadati</taxon>
        <taxon>Bacteroidota</taxon>
        <taxon>Sphingobacteriia</taxon>
        <taxon>Sphingobacteriales</taxon>
        <taxon>Sphingobacteriaceae</taxon>
        <taxon>Solitalea</taxon>
    </lineage>
</organism>
<dbReference type="Proteomes" id="UP001155182">
    <property type="component" value="Unassembled WGS sequence"/>
</dbReference>
<feature type="domain" description="DUF1330" evidence="1">
    <location>
        <begin position="3"/>
        <end position="95"/>
    </location>
</feature>
<comment type="caution">
    <text evidence="2">The sequence shown here is derived from an EMBL/GenBank/DDBJ whole genome shotgun (WGS) entry which is preliminary data.</text>
</comment>
<proteinExistence type="predicted"/>
<dbReference type="EMBL" id="JAMWYS010000033">
    <property type="protein sequence ID" value="MCO4293190.1"/>
    <property type="molecule type" value="Genomic_DNA"/>
</dbReference>
<dbReference type="AlphaFoldDB" id="A0A9X2F2U6"/>
<gene>
    <name evidence="2" type="ORF">NF867_09975</name>
</gene>
<reference evidence="2" key="1">
    <citation type="submission" date="2022-06" db="EMBL/GenBank/DDBJ databases">
        <title>Solitalea sp. MAHUQ-68 isolated from rhizospheric soil.</title>
        <authorList>
            <person name="Huq M.A."/>
        </authorList>
    </citation>
    <scope>NUCLEOTIDE SEQUENCE</scope>
    <source>
        <strain evidence="2">MAHUQ-68</strain>
    </source>
</reference>
<dbReference type="RefSeq" id="WP_252587693.1">
    <property type="nucleotide sequence ID" value="NZ_JAMWYS010000033.1"/>
</dbReference>
<name>A0A9X2F2U6_9SPHI</name>
<dbReference type="PANTHER" id="PTHR41521:SF4">
    <property type="entry name" value="BLR0684 PROTEIN"/>
    <property type="match status" value="1"/>
</dbReference>